<keyword evidence="2" id="KW-1185">Reference proteome</keyword>
<dbReference type="RefSeq" id="WP_379710218.1">
    <property type="nucleotide sequence ID" value="NZ_JBHTBS010000002.1"/>
</dbReference>
<protein>
    <submittedName>
        <fullName evidence="1">Uncharacterized protein</fullName>
    </submittedName>
</protein>
<reference evidence="2" key="1">
    <citation type="journal article" date="2019" name="Int. J. Syst. Evol. Microbiol.">
        <title>The Global Catalogue of Microorganisms (GCM) 10K type strain sequencing project: providing services to taxonomists for standard genome sequencing and annotation.</title>
        <authorList>
            <consortium name="The Broad Institute Genomics Platform"/>
            <consortium name="The Broad Institute Genome Sequencing Center for Infectious Disease"/>
            <person name="Wu L."/>
            <person name="Ma J."/>
        </authorList>
    </citation>
    <scope>NUCLEOTIDE SEQUENCE [LARGE SCALE GENOMIC DNA]</scope>
    <source>
        <strain evidence="2">CGMCC 4.1467</strain>
    </source>
</reference>
<accession>A0ABW2L4L1</accession>
<sequence length="163" mass="19060">MPFHPTPPQLFDDFEEGRITRAQLHAGLDWHARGLVEEIIEVHENPIAAWWDTMLAKRAAERWSSRHGIWRIRHIFFALSKVPEFEPASLLWNALHPDVPLHCFFRMRREPVFRLLKIEIRSGILHVRVAHGSTTEGVTKENFILEHIGNKLEAHRAPSKKNF</sequence>
<comment type="caution">
    <text evidence="1">The sequence shown here is derived from an EMBL/GenBank/DDBJ whole genome shotgun (WGS) entry which is preliminary data.</text>
</comment>
<proteinExistence type="predicted"/>
<gene>
    <name evidence="1" type="ORF">ACFQY0_05815</name>
</gene>
<organism evidence="1 2">
    <name type="scientific">Haloferula chungangensis</name>
    <dbReference type="NCBI Taxonomy" id="1048331"/>
    <lineage>
        <taxon>Bacteria</taxon>
        <taxon>Pseudomonadati</taxon>
        <taxon>Verrucomicrobiota</taxon>
        <taxon>Verrucomicrobiia</taxon>
        <taxon>Verrucomicrobiales</taxon>
        <taxon>Verrucomicrobiaceae</taxon>
        <taxon>Haloferula</taxon>
    </lineage>
</organism>
<dbReference type="EMBL" id="JBHTBS010000002">
    <property type="protein sequence ID" value="MFC7336684.1"/>
    <property type="molecule type" value="Genomic_DNA"/>
</dbReference>
<name>A0ABW2L4L1_9BACT</name>
<dbReference type="Proteomes" id="UP001596472">
    <property type="component" value="Unassembled WGS sequence"/>
</dbReference>
<evidence type="ECO:0000313" key="1">
    <source>
        <dbReference type="EMBL" id="MFC7336684.1"/>
    </source>
</evidence>
<evidence type="ECO:0000313" key="2">
    <source>
        <dbReference type="Proteomes" id="UP001596472"/>
    </source>
</evidence>